<name>A0A7S2EF50_9STRA</name>
<proteinExistence type="predicted"/>
<dbReference type="EMBL" id="HBGN01019896">
    <property type="protein sequence ID" value="CAD9333166.1"/>
    <property type="molecule type" value="Transcribed_RNA"/>
</dbReference>
<evidence type="ECO:0000313" key="1">
    <source>
        <dbReference type="EMBL" id="CAD9333166.1"/>
    </source>
</evidence>
<organism evidence="1">
    <name type="scientific">Ditylum brightwellii</name>
    <dbReference type="NCBI Taxonomy" id="49249"/>
    <lineage>
        <taxon>Eukaryota</taxon>
        <taxon>Sar</taxon>
        <taxon>Stramenopiles</taxon>
        <taxon>Ochrophyta</taxon>
        <taxon>Bacillariophyta</taxon>
        <taxon>Mediophyceae</taxon>
        <taxon>Lithodesmiophycidae</taxon>
        <taxon>Lithodesmiales</taxon>
        <taxon>Lithodesmiaceae</taxon>
        <taxon>Ditylum</taxon>
    </lineage>
</organism>
<gene>
    <name evidence="1" type="ORF">DBRI1063_LOCUS12679</name>
</gene>
<accession>A0A7S2EF50</accession>
<sequence>MRCFSCRNERKMLLRNVKQDGKRDATNSYNSIGDTHYCIKIYNIRQYYVPYRRSNNKMKLFGKSVYYTIYIPKYPDKAVLMSVSQVINDEIECHESNIVKGMESVYLWHPYMMLQIQ</sequence>
<protein>
    <submittedName>
        <fullName evidence="1">Uncharacterized protein</fullName>
    </submittedName>
</protein>
<reference evidence="1" key="1">
    <citation type="submission" date="2021-01" db="EMBL/GenBank/DDBJ databases">
        <authorList>
            <person name="Corre E."/>
            <person name="Pelletier E."/>
            <person name="Niang G."/>
            <person name="Scheremetjew M."/>
            <person name="Finn R."/>
            <person name="Kale V."/>
            <person name="Holt S."/>
            <person name="Cochrane G."/>
            <person name="Meng A."/>
            <person name="Brown T."/>
            <person name="Cohen L."/>
        </authorList>
    </citation>
    <scope>NUCLEOTIDE SEQUENCE</scope>
    <source>
        <strain evidence="1">Pop2</strain>
    </source>
</reference>
<dbReference type="AlphaFoldDB" id="A0A7S2EF50"/>